<dbReference type="InterPro" id="IPR010095">
    <property type="entry name" value="Cas12f1-like_TNB"/>
</dbReference>
<proteinExistence type="predicted"/>
<sequence>MFRGLRQQRKAAPGIDIIEPSMTIEGIHSYLNYFKNGVQETLFDFYLSPWYLRKSWDTRKAQLAAYDYAIKAIMELAGQQSVNEGQRRPANGANVVFAISLGSFNTRTRLPSKHGELKKRFIIRDVKSLGYDVVGVHEYYTSAKCPRQGCNAFLEQVKKTRIKYCRNCQAFMDRDKVGSENIATICHAHIRHQTRPEKYMPASNN</sequence>
<dbReference type="GO" id="GO:0003677">
    <property type="term" value="F:DNA binding"/>
    <property type="evidence" value="ECO:0007669"/>
    <property type="project" value="UniProtKB-KW"/>
</dbReference>
<name>A0A9P7ZY22_MORAP</name>
<evidence type="ECO:0000259" key="2">
    <source>
        <dbReference type="Pfam" id="PF07282"/>
    </source>
</evidence>
<dbReference type="AlphaFoldDB" id="A0A9P7ZY22"/>
<dbReference type="EMBL" id="JAIFTL010000361">
    <property type="protein sequence ID" value="KAG9319880.1"/>
    <property type="molecule type" value="Genomic_DNA"/>
</dbReference>
<protein>
    <recommendedName>
        <fullName evidence="2">Cas12f1-like TNB domain-containing protein</fullName>
    </recommendedName>
</protein>
<feature type="domain" description="Cas12f1-like TNB" evidence="2">
    <location>
        <begin position="120"/>
        <end position="182"/>
    </location>
</feature>
<keyword evidence="1" id="KW-0238">DNA-binding</keyword>
<evidence type="ECO:0000256" key="1">
    <source>
        <dbReference type="ARBA" id="ARBA00023125"/>
    </source>
</evidence>
<reference evidence="3" key="1">
    <citation type="submission" date="2021-07" db="EMBL/GenBank/DDBJ databases">
        <title>Draft genome of Mortierella alpina, strain LL118, isolated from an aspen leaf litter sample.</title>
        <authorList>
            <person name="Yang S."/>
            <person name="Vinatzer B.A."/>
        </authorList>
    </citation>
    <scope>NUCLEOTIDE SEQUENCE</scope>
    <source>
        <strain evidence="3">LL118</strain>
    </source>
</reference>
<dbReference type="Proteomes" id="UP000717515">
    <property type="component" value="Unassembled WGS sequence"/>
</dbReference>
<evidence type="ECO:0000313" key="4">
    <source>
        <dbReference type="Proteomes" id="UP000717515"/>
    </source>
</evidence>
<comment type="caution">
    <text evidence="3">The sequence shown here is derived from an EMBL/GenBank/DDBJ whole genome shotgun (WGS) entry which is preliminary data.</text>
</comment>
<gene>
    <name evidence="3" type="ORF">KVV02_002592</name>
</gene>
<accession>A0A9P7ZY22</accession>
<evidence type="ECO:0000313" key="3">
    <source>
        <dbReference type="EMBL" id="KAG9319880.1"/>
    </source>
</evidence>
<dbReference type="Pfam" id="PF07282">
    <property type="entry name" value="Cas12f1-like_TNB"/>
    <property type="match status" value="1"/>
</dbReference>
<organism evidence="3 4">
    <name type="scientific">Mortierella alpina</name>
    <name type="common">Oleaginous fungus</name>
    <name type="synonym">Mortierella renispora</name>
    <dbReference type="NCBI Taxonomy" id="64518"/>
    <lineage>
        <taxon>Eukaryota</taxon>
        <taxon>Fungi</taxon>
        <taxon>Fungi incertae sedis</taxon>
        <taxon>Mucoromycota</taxon>
        <taxon>Mortierellomycotina</taxon>
        <taxon>Mortierellomycetes</taxon>
        <taxon>Mortierellales</taxon>
        <taxon>Mortierellaceae</taxon>
        <taxon>Mortierella</taxon>
    </lineage>
</organism>